<name>A0AAV7UAZ7_PLEWA</name>
<evidence type="ECO:0000313" key="1">
    <source>
        <dbReference type="EMBL" id="KAJ1186147.1"/>
    </source>
</evidence>
<dbReference type="AlphaFoldDB" id="A0AAV7UAZ7"/>
<reference evidence="1" key="1">
    <citation type="journal article" date="2022" name="bioRxiv">
        <title>Sequencing and chromosome-scale assembly of the giantPleurodeles waltlgenome.</title>
        <authorList>
            <person name="Brown T."/>
            <person name="Elewa A."/>
            <person name="Iarovenko S."/>
            <person name="Subramanian E."/>
            <person name="Araus A.J."/>
            <person name="Petzold A."/>
            <person name="Susuki M."/>
            <person name="Suzuki K.-i.T."/>
            <person name="Hayashi T."/>
            <person name="Toyoda A."/>
            <person name="Oliveira C."/>
            <person name="Osipova E."/>
            <person name="Leigh N.D."/>
            <person name="Simon A."/>
            <person name="Yun M.H."/>
        </authorList>
    </citation>
    <scope>NUCLEOTIDE SEQUENCE</scope>
    <source>
        <strain evidence="1">20211129_DDA</strain>
        <tissue evidence="1">Liver</tissue>
    </source>
</reference>
<protein>
    <submittedName>
        <fullName evidence="1">Uncharacterized protein</fullName>
    </submittedName>
</protein>
<comment type="caution">
    <text evidence="1">The sequence shown here is derived from an EMBL/GenBank/DDBJ whole genome shotgun (WGS) entry which is preliminary data.</text>
</comment>
<sequence>MEPVPSTAYLRPDLAVDGPRDSSVRCTQLACNKLATRVGSELLYSPLMPLAGQKIILMTCEVAGVRLLAVMKAHTWEDLYVNSRFKEQDEAGPGGRLTLLEVFLYIRLRRSISALSPSFSGEPPYMQAFHNLLQSNAPRHLVSTLYRSVQRDQPGIEGAARTR</sequence>
<gene>
    <name evidence="1" type="ORF">NDU88_002930</name>
</gene>
<organism evidence="1 2">
    <name type="scientific">Pleurodeles waltl</name>
    <name type="common">Iberian ribbed newt</name>
    <dbReference type="NCBI Taxonomy" id="8319"/>
    <lineage>
        <taxon>Eukaryota</taxon>
        <taxon>Metazoa</taxon>
        <taxon>Chordata</taxon>
        <taxon>Craniata</taxon>
        <taxon>Vertebrata</taxon>
        <taxon>Euteleostomi</taxon>
        <taxon>Amphibia</taxon>
        <taxon>Batrachia</taxon>
        <taxon>Caudata</taxon>
        <taxon>Salamandroidea</taxon>
        <taxon>Salamandridae</taxon>
        <taxon>Pleurodelinae</taxon>
        <taxon>Pleurodeles</taxon>
    </lineage>
</organism>
<keyword evidence="2" id="KW-1185">Reference proteome</keyword>
<evidence type="ECO:0000313" key="2">
    <source>
        <dbReference type="Proteomes" id="UP001066276"/>
    </source>
</evidence>
<accession>A0AAV7UAZ7</accession>
<dbReference type="EMBL" id="JANPWB010000005">
    <property type="protein sequence ID" value="KAJ1186147.1"/>
    <property type="molecule type" value="Genomic_DNA"/>
</dbReference>
<proteinExistence type="predicted"/>
<dbReference type="Proteomes" id="UP001066276">
    <property type="component" value="Chromosome 3_1"/>
</dbReference>